<protein>
    <recommendedName>
        <fullName evidence="1">ATPase AAA-type core domain-containing protein</fullName>
    </recommendedName>
</protein>
<feature type="domain" description="ATPase AAA-type core" evidence="1">
    <location>
        <begin position="40"/>
        <end position="281"/>
    </location>
</feature>
<keyword evidence="3" id="KW-1185">Reference proteome</keyword>
<dbReference type="Pfam" id="PF13304">
    <property type="entry name" value="AAA_21"/>
    <property type="match status" value="1"/>
</dbReference>
<evidence type="ECO:0000313" key="2">
    <source>
        <dbReference type="EMBL" id="GAA3972635.1"/>
    </source>
</evidence>
<dbReference type="PANTHER" id="PTHR43581">
    <property type="entry name" value="ATP/GTP PHOSPHATASE"/>
    <property type="match status" value="1"/>
</dbReference>
<dbReference type="EMBL" id="BAABAK010000015">
    <property type="protein sequence ID" value="GAA3972635.1"/>
    <property type="molecule type" value="Genomic_DNA"/>
</dbReference>
<accession>A0ABP7PYB4</accession>
<sequence>MYYFIPLAPGDDLISRRGSQVNILVGENGSGKSSLLRELSSYFARNEDRKVIAIANTIHDKFDYRHRMIKTLKASNGKALVRKTLKIALQKMFETDNGDFQRVARTLEYVNFNPTIGIKVVGLKPDFQNSLRYGNINEKEAEIISLLLMQYNKMTDSSEELIPVNLYRDNFLEFTGAGILELLNYESLLKRAKIIRDIEVYLNRDGRFIIANQGSSGELTLITTFVFLAVHMDVGARILIDEPENSLHPKWQTEYVRTLYDLVYQYEPRIYIATHSPLIVNSAEIELGSRVSVFKSINGPFELQQQESTGVEELYQELFDVTTPENRFLSETMVKKMNQLSSGVISYSEFQNQINELSDNAYDPKQKSVLGGVLELGSLIIANRN</sequence>
<gene>
    <name evidence="2" type="ORF">GCM10022246_26190</name>
</gene>
<dbReference type="RefSeq" id="WP_344767751.1">
    <property type="nucleotide sequence ID" value="NZ_BAABAK010000015.1"/>
</dbReference>
<dbReference type="InterPro" id="IPR027417">
    <property type="entry name" value="P-loop_NTPase"/>
</dbReference>
<comment type="caution">
    <text evidence="2">The sequence shown here is derived from an EMBL/GenBank/DDBJ whole genome shotgun (WGS) entry which is preliminary data.</text>
</comment>
<proteinExistence type="predicted"/>
<dbReference type="Proteomes" id="UP001501081">
    <property type="component" value="Unassembled WGS sequence"/>
</dbReference>
<organism evidence="2 3">
    <name type="scientific">Pedobacter ginsengiterrae</name>
    <dbReference type="NCBI Taxonomy" id="871696"/>
    <lineage>
        <taxon>Bacteria</taxon>
        <taxon>Pseudomonadati</taxon>
        <taxon>Bacteroidota</taxon>
        <taxon>Sphingobacteriia</taxon>
        <taxon>Sphingobacteriales</taxon>
        <taxon>Sphingobacteriaceae</taxon>
        <taxon>Pedobacter</taxon>
    </lineage>
</organism>
<dbReference type="InterPro" id="IPR003959">
    <property type="entry name" value="ATPase_AAA_core"/>
</dbReference>
<dbReference type="InterPro" id="IPR051396">
    <property type="entry name" value="Bact_Antivir_Def_Nuclease"/>
</dbReference>
<evidence type="ECO:0000313" key="3">
    <source>
        <dbReference type="Proteomes" id="UP001501081"/>
    </source>
</evidence>
<evidence type="ECO:0000259" key="1">
    <source>
        <dbReference type="Pfam" id="PF13304"/>
    </source>
</evidence>
<dbReference type="SUPFAM" id="SSF52540">
    <property type="entry name" value="P-loop containing nucleoside triphosphate hydrolases"/>
    <property type="match status" value="1"/>
</dbReference>
<reference evidence="3" key="1">
    <citation type="journal article" date="2019" name="Int. J. Syst. Evol. Microbiol.">
        <title>The Global Catalogue of Microorganisms (GCM) 10K type strain sequencing project: providing services to taxonomists for standard genome sequencing and annotation.</title>
        <authorList>
            <consortium name="The Broad Institute Genomics Platform"/>
            <consortium name="The Broad Institute Genome Sequencing Center for Infectious Disease"/>
            <person name="Wu L."/>
            <person name="Ma J."/>
        </authorList>
    </citation>
    <scope>NUCLEOTIDE SEQUENCE [LARGE SCALE GENOMIC DNA]</scope>
    <source>
        <strain evidence="3">JCM 17338</strain>
    </source>
</reference>
<dbReference type="PANTHER" id="PTHR43581:SF2">
    <property type="entry name" value="EXCINUCLEASE ATPASE SUBUNIT"/>
    <property type="match status" value="1"/>
</dbReference>
<dbReference type="Gene3D" id="3.40.50.300">
    <property type="entry name" value="P-loop containing nucleotide triphosphate hydrolases"/>
    <property type="match status" value="1"/>
</dbReference>
<name>A0ABP7PYB4_9SPHI</name>